<name>A0AAW4VUU1_9FIRM</name>
<dbReference type="GO" id="GO:0046872">
    <property type="term" value="F:metal ion binding"/>
    <property type="evidence" value="ECO:0007669"/>
    <property type="project" value="UniProtKB-KW"/>
</dbReference>
<dbReference type="AlphaFoldDB" id="A0AAW4VUU1"/>
<evidence type="ECO:0000256" key="3">
    <source>
        <dbReference type="ARBA" id="ARBA00022679"/>
    </source>
</evidence>
<dbReference type="Gene3D" id="3.40.50.970">
    <property type="match status" value="1"/>
</dbReference>
<dbReference type="SUPFAM" id="SSF52518">
    <property type="entry name" value="Thiamin diphosphate-binding fold (THDP-binding)"/>
    <property type="match status" value="1"/>
</dbReference>
<organism evidence="7 8">
    <name type="scientific">Faecalibacillus faecis</name>
    <dbReference type="NCBI Taxonomy" id="1982628"/>
    <lineage>
        <taxon>Bacteria</taxon>
        <taxon>Bacillati</taxon>
        <taxon>Bacillota</taxon>
        <taxon>Erysipelotrichia</taxon>
        <taxon>Erysipelotrichales</taxon>
        <taxon>Coprobacillaceae</taxon>
        <taxon>Faecalibacillus</taxon>
    </lineage>
</organism>
<dbReference type="InterPro" id="IPR029061">
    <property type="entry name" value="THDP-binding"/>
</dbReference>
<keyword evidence="3" id="KW-0808">Transferase</keyword>
<evidence type="ECO:0000256" key="2">
    <source>
        <dbReference type="ARBA" id="ARBA00007131"/>
    </source>
</evidence>
<protein>
    <submittedName>
        <fullName evidence="7">Transketolase</fullName>
    </submittedName>
</protein>
<dbReference type="Proteomes" id="UP001198439">
    <property type="component" value="Unassembled WGS sequence"/>
</dbReference>
<evidence type="ECO:0000256" key="4">
    <source>
        <dbReference type="ARBA" id="ARBA00022723"/>
    </source>
</evidence>
<dbReference type="CDD" id="cd02012">
    <property type="entry name" value="TPP_TK"/>
    <property type="match status" value="1"/>
</dbReference>
<keyword evidence="4" id="KW-0479">Metal-binding</keyword>
<dbReference type="PANTHER" id="PTHR47514">
    <property type="entry name" value="TRANSKETOLASE N-TERMINAL SECTION-RELATED"/>
    <property type="match status" value="1"/>
</dbReference>
<reference evidence="7" key="1">
    <citation type="submission" date="2021-10" db="EMBL/GenBank/DDBJ databases">
        <title>Collection of gut derived symbiotic bacterial strains cultured from healthy donors.</title>
        <authorList>
            <person name="Lin H."/>
            <person name="Littmann E."/>
            <person name="Kohout C."/>
            <person name="Pamer E.G."/>
        </authorList>
    </citation>
    <scope>NUCLEOTIDE SEQUENCE</scope>
    <source>
        <strain evidence="7">DFI.4.48</strain>
    </source>
</reference>
<evidence type="ECO:0000256" key="5">
    <source>
        <dbReference type="ARBA" id="ARBA00023052"/>
    </source>
</evidence>
<dbReference type="PANTHER" id="PTHR47514:SF1">
    <property type="entry name" value="TRANSKETOLASE N-TERMINAL SECTION-RELATED"/>
    <property type="match status" value="1"/>
</dbReference>
<dbReference type="EMBL" id="JAJDKZ010000035">
    <property type="protein sequence ID" value="MCB8611075.1"/>
    <property type="molecule type" value="Genomic_DNA"/>
</dbReference>
<comment type="similarity">
    <text evidence="2">Belongs to the transketolase family.</text>
</comment>
<evidence type="ECO:0000313" key="7">
    <source>
        <dbReference type="EMBL" id="MCB8611075.1"/>
    </source>
</evidence>
<dbReference type="InterPro" id="IPR049557">
    <property type="entry name" value="Transketolase_CS"/>
</dbReference>
<feature type="domain" description="Transketolase N-terminal" evidence="6">
    <location>
        <begin position="13"/>
        <end position="248"/>
    </location>
</feature>
<comment type="cofactor">
    <cofactor evidence="1">
        <name>thiamine diphosphate</name>
        <dbReference type="ChEBI" id="CHEBI:58937"/>
    </cofactor>
</comment>
<accession>A0AAW4VUU1</accession>
<proteinExistence type="inferred from homology"/>
<dbReference type="Pfam" id="PF00456">
    <property type="entry name" value="Transketolase_N"/>
    <property type="match status" value="1"/>
</dbReference>
<dbReference type="RefSeq" id="WP_227279918.1">
    <property type="nucleotide sequence ID" value="NZ_JAJDKR010000035.1"/>
</dbReference>
<dbReference type="PROSITE" id="PS00801">
    <property type="entry name" value="TRANSKETOLASE_1"/>
    <property type="match status" value="1"/>
</dbReference>
<dbReference type="GO" id="GO:0016740">
    <property type="term" value="F:transferase activity"/>
    <property type="evidence" value="ECO:0007669"/>
    <property type="project" value="UniProtKB-KW"/>
</dbReference>
<dbReference type="InterPro" id="IPR005474">
    <property type="entry name" value="Transketolase_N"/>
</dbReference>
<comment type="caution">
    <text evidence="7">The sequence shown here is derived from an EMBL/GenBank/DDBJ whole genome shotgun (WGS) entry which is preliminary data.</text>
</comment>
<keyword evidence="5" id="KW-0786">Thiamine pyrophosphate</keyword>
<evidence type="ECO:0000256" key="1">
    <source>
        <dbReference type="ARBA" id="ARBA00001964"/>
    </source>
</evidence>
<evidence type="ECO:0000259" key="6">
    <source>
        <dbReference type="Pfam" id="PF00456"/>
    </source>
</evidence>
<sequence length="264" mass="29810">METNIEEWYEDCKTVRKYIVTMILNSHSGHPGGSLSCVEILVYLYKNIMDVNKDVFILSKGHTAPALYATLATEKIIDSNILYEFRINGGRLKGHPSRLQTKEIEIGLGSLGMGLSIAVGESLALRGKNKVFVLTGDGELNEGSNWEAIMSAAHYNLKNLVLIIDINKLQLDGPTNKVLKNENLYNKFTSFGWKTIEIDGHDFYQIENAFKLTVNQNKPICILAHTIKGKGISFMENNVDWHSVRIVNDYEKYKRIALNELEEV</sequence>
<gene>
    <name evidence="7" type="ORF">LJD69_10795</name>
</gene>
<evidence type="ECO:0000313" key="8">
    <source>
        <dbReference type="Proteomes" id="UP001198439"/>
    </source>
</evidence>